<keyword evidence="6" id="KW-1185">Reference proteome</keyword>
<dbReference type="OrthoDB" id="3595338at2"/>
<dbReference type="Gene3D" id="3.40.50.2300">
    <property type="match status" value="2"/>
</dbReference>
<dbReference type="EMBL" id="VKAC01000010">
    <property type="protein sequence ID" value="TXR55030.1"/>
    <property type="molecule type" value="Genomic_DNA"/>
</dbReference>
<dbReference type="Gene3D" id="1.10.260.40">
    <property type="entry name" value="lambda repressor-like DNA-binding domains"/>
    <property type="match status" value="1"/>
</dbReference>
<dbReference type="CDD" id="cd01392">
    <property type="entry name" value="HTH_LacI"/>
    <property type="match status" value="1"/>
</dbReference>
<evidence type="ECO:0000313" key="5">
    <source>
        <dbReference type="EMBL" id="TXR55030.1"/>
    </source>
</evidence>
<dbReference type="InterPro" id="IPR046335">
    <property type="entry name" value="LacI/GalR-like_sensor"/>
</dbReference>
<dbReference type="PANTHER" id="PTHR30146:SF109">
    <property type="entry name" value="HTH-TYPE TRANSCRIPTIONAL REGULATOR GALS"/>
    <property type="match status" value="1"/>
</dbReference>
<evidence type="ECO:0000313" key="6">
    <source>
        <dbReference type="Proteomes" id="UP000321234"/>
    </source>
</evidence>
<dbReference type="InterPro" id="IPR000843">
    <property type="entry name" value="HTH_LacI"/>
</dbReference>
<dbReference type="InterPro" id="IPR010982">
    <property type="entry name" value="Lambda_DNA-bd_dom_sf"/>
</dbReference>
<protein>
    <submittedName>
        <fullName evidence="5">LacI family transcriptional regulator</fullName>
    </submittedName>
</protein>
<evidence type="ECO:0000259" key="4">
    <source>
        <dbReference type="PROSITE" id="PS50932"/>
    </source>
</evidence>
<dbReference type="PANTHER" id="PTHR30146">
    <property type="entry name" value="LACI-RELATED TRANSCRIPTIONAL REPRESSOR"/>
    <property type="match status" value="1"/>
</dbReference>
<comment type="caution">
    <text evidence="5">The sequence shown here is derived from an EMBL/GenBank/DDBJ whole genome shotgun (WGS) entry which is preliminary data.</text>
</comment>
<gene>
    <name evidence="5" type="ORF">FMM08_16125</name>
</gene>
<dbReference type="SMART" id="SM00354">
    <property type="entry name" value="HTH_LACI"/>
    <property type="match status" value="1"/>
</dbReference>
<dbReference type="InterPro" id="IPR028082">
    <property type="entry name" value="Peripla_BP_I"/>
</dbReference>
<evidence type="ECO:0000256" key="3">
    <source>
        <dbReference type="ARBA" id="ARBA00023163"/>
    </source>
</evidence>
<proteinExistence type="predicted"/>
<evidence type="ECO:0000256" key="2">
    <source>
        <dbReference type="ARBA" id="ARBA00023125"/>
    </source>
</evidence>
<organism evidence="5 6">
    <name type="scientific">Quadrisphaera setariae</name>
    <dbReference type="NCBI Taxonomy" id="2593304"/>
    <lineage>
        <taxon>Bacteria</taxon>
        <taxon>Bacillati</taxon>
        <taxon>Actinomycetota</taxon>
        <taxon>Actinomycetes</taxon>
        <taxon>Kineosporiales</taxon>
        <taxon>Kineosporiaceae</taxon>
        <taxon>Quadrisphaera</taxon>
    </lineage>
</organism>
<dbReference type="RefSeq" id="WP_147927420.1">
    <property type="nucleotide sequence ID" value="NZ_VKAC01000010.1"/>
</dbReference>
<dbReference type="AlphaFoldDB" id="A0A5C8ZE09"/>
<dbReference type="PROSITE" id="PS50932">
    <property type="entry name" value="HTH_LACI_2"/>
    <property type="match status" value="1"/>
</dbReference>
<dbReference type="GO" id="GO:0003700">
    <property type="term" value="F:DNA-binding transcription factor activity"/>
    <property type="evidence" value="ECO:0007669"/>
    <property type="project" value="TreeGrafter"/>
</dbReference>
<name>A0A5C8ZE09_9ACTN</name>
<keyword evidence="1" id="KW-0805">Transcription regulation</keyword>
<reference evidence="5 6" key="1">
    <citation type="submission" date="2019-07" db="EMBL/GenBank/DDBJ databases">
        <title>Quadrisphaera sp. strain DD2A genome sequencing and assembly.</title>
        <authorList>
            <person name="Kim I."/>
        </authorList>
    </citation>
    <scope>NUCLEOTIDE SEQUENCE [LARGE SCALE GENOMIC DNA]</scope>
    <source>
        <strain evidence="5 6">DD2A</strain>
    </source>
</reference>
<accession>A0A5C8ZE09</accession>
<dbReference type="Pfam" id="PF00356">
    <property type="entry name" value="LacI"/>
    <property type="match status" value="1"/>
</dbReference>
<dbReference type="SUPFAM" id="SSF47413">
    <property type="entry name" value="lambda repressor-like DNA-binding domains"/>
    <property type="match status" value="1"/>
</dbReference>
<dbReference type="CDD" id="cd06267">
    <property type="entry name" value="PBP1_LacI_sugar_binding-like"/>
    <property type="match status" value="1"/>
</dbReference>
<dbReference type="Proteomes" id="UP000321234">
    <property type="component" value="Unassembled WGS sequence"/>
</dbReference>
<sequence>MADPGPSAPPAPPRAGRATLVDVAAAAGTSASTVSRVLHGGAGVTDELAERVRRAARELGYSVNRQARTLRRGKDTAIGVALEDFTIPFFGRIVAQVEQAAHERGYGVVITCAGSGRSEEEAVEPLLSRSVAGLVVATGTAGAPEGYLAELAAELPVVQVDAPSASSHSDTVGIDNEGAGRLLTEHLLARGHRRVLFVGSGPAATTVQLRRRGYEAAMREAGLEPVSAWLGYLPSETTERAVDLLREHADPAAPGGGITAVLSGVARVTMGLASAMTRLGLRDLAFAAVDDLAGADAFNPPLTVLEQDVEGMGARAAELLFARIDGDRRPPVHEQVPLQLIVRGSGELPPRAPR</sequence>
<dbReference type="SUPFAM" id="SSF53822">
    <property type="entry name" value="Periplasmic binding protein-like I"/>
    <property type="match status" value="1"/>
</dbReference>
<dbReference type="Pfam" id="PF13377">
    <property type="entry name" value="Peripla_BP_3"/>
    <property type="match status" value="1"/>
</dbReference>
<keyword evidence="2" id="KW-0238">DNA-binding</keyword>
<dbReference type="GO" id="GO:0000976">
    <property type="term" value="F:transcription cis-regulatory region binding"/>
    <property type="evidence" value="ECO:0007669"/>
    <property type="project" value="TreeGrafter"/>
</dbReference>
<keyword evidence="3" id="KW-0804">Transcription</keyword>
<feature type="domain" description="HTH lacI-type" evidence="4">
    <location>
        <begin position="18"/>
        <end position="72"/>
    </location>
</feature>
<evidence type="ECO:0000256" key="1">
    <source>
        <dbReference type="ARBA" id="ARBA00023015"/>
    </source>
</evidence>